<keyword evidence="4" id="KW-1185">Reference proteome</keyword>
<feature type="compositionally biased region" description="Low complexity" evidence="2">
    <location>
        <begin position="1"/>
        <end position="11"/>
    </location>
</feature>
<reference evidence="3 4" key="1">
    <citation type="journal article" date="2005" name="PLoS Biol.">
        <title>The genomes of Oryza sativa: a history of duplications.</title>
        <authorList>
            <person name="Yu J."/>
            <person name="Wang J."/>
            <person name="Lin W."/>
            <person name="Li S."/>
            <person name="Li H."/>
            <person name="Zhou J."/>
            <person name="Ni P."/>
            <person name="Dong W."/>
            <person name="Hu S."/>
            <person name="Zeng C."/>
            <person name="Zhang J."/>
            <person name="Zhang Y."/>
            <person name="Li R."/>
            <person name="Xu Z."/>
            <person name="Li S."/>
            <person name="Li X."/>
            <person name="Zheng H."/>
            <person name="Cong L."/>
            <person name="Lin L."/>
            <person name="Yin J."/>
            <person name="Geng J."/>
            <person name="Li G."/>
            <person name="Shi J."/>
            <person name="Liu J."/>
            <person name="Lv H."/>
            <person name="Li J."/>
            <person name="Wang J."/>
            <person name="Deng Y."/>
            <person name="Ran L."/>
            <person name="Shi X."/>
            <person name="Wang X."/>
            <person name="Wu Q."/>
            <person name="Li C."/>
            <person name="Ren X."/>
            <person name="Wang J."/>
            <person name="Wang X."/>
            <person name="Li D."/>
            <person name="Liu D."/>
            <person name="Zhang X."/>
            <person name="Ji Z."/>
            <person name="Zhao W."/>
            <person name="Sun Y."/>
            <person name="Zhang Z."/>
            <person name="Bao J."/>
            <person name="Han Y."/>
            <person name="Dong L."/>
            <person name="Ji J."/>
            <person name="Chen P."/>
            <person name="Wu S."/>
            <person name="Liu J."/>
            <person name="Xiao Y."/>
            <person name="Bu D."/>
            <person name="Tan J."/>
            <person name="Yang L."/>
            <person name="Ye C."/>
            <person name="Zhang J."/>
            <person name="Xu J."/>
            <person name="Zhou Y."/>
            <person name="Yu Y."/>
            <person name="Zhang B."/>
            <person name="Zhuang S."/>
            <person name="Wei H."/>
            <person name="Liu B."/>
            <person name="Lei M."/>
            <person name="Yu H."/>
            <person name="Li Y."/>
            <person name="Xu H."/>
            <person name="Wei S."/>
            <person name="He X."/>
            <person name="Fang L."/>
            <person name="Zhang Z."/>
            <person name="Zhang Y."/>
            <person name="Huang X."/>
            <person name="Su Z."/>
            <person name="Tong W."/>
            <person name="Li J."/>
            <person name="Tong Z."/>
            <person name="Li S."/>
            <person name="Ye J."/>
            <person name="Wang L."/>
            <person name="Fang L."/>
            <person name="Lei T."/>
            <person name="Chen C."/>
            <person name="Chen H."/>
            <person name="Xu Z."/>
            <person name="Li H."/>
            <person name="Huang H."/>
            <person name="Zhang F."/>
            <person name="Xu H."/>
            <person name="Li N."/>
            <person name="Zhao C."/>
            <person name="Li S."/>
            <person name="Dong L."/>
            <person name="Huang Y."/>
            <person name="Li L."/>
            <person name="Xi Y."/>
            <person name="Qi Q."/>
            <person name="Li W."/>
            <person name="Zhang B."/>
            <person name="Hu W."/>
            <person name="Zhang Y."/>
            <person name="Tian X."/>
            <person name="Jiao Y."/>
            <person name="Liang X."/>
            <person name="Jin J."/>
            <person name="Gao L."/>
            <person name="Zheng W."/>
            <person name="Hao B."/>
            <person name="Liu S."/>
            <person name="Wang W."/>
            <person name="Yuan L."/>
            <person name="Cao M."/>
            <person name="McDermott J."/>
            <person name="Samudrala R."/>
            <person name="Wang J."/>
            <person name="Wong G.K."/>
            <person name="Yang H."/>
        </authorList>
    </citation>
    <scope>NUCLEOTIDE SEQUENCE [LARGE SCALE GENOMIC DNA]</scope>
    <source>
        <strain evidence="4">cv. 93-11</strain>
    </source>
</reference>
<feature type="region of interest" description="Disordered" evidence="2">
    <location>
        <begin position="402"/>
        <end position="427"/>
    </location>
</feature>
<dbReference type="PANTHER" id="PTHR34466">
    <property type="entry name" value="OS11G0129800 PROTEIN"/>
    <property type="match status" value="1"/>
</dbReference>
<feature type="region of interest" description="Disordered" evidence="2">
    <location>
        <begin position="503"/>
        <end position="542"/>
    </location>
</feature>
<protein>
    <submittedName>
        <fullName evidence="3">Uncharacterized protein</fullName>
    </submittedName>
</protein>
<dbReference type="EMBL" id="CM000131">
    <property type="protein sequence ID" value="EEC80957.1"/>
    <property type="molecule type" value="Genomic_DNA"/>
</dbReference>
<dbReference type="OMA" id="SMDRHRW"/>
<organism evidence="3 4">
    <name type="scientific">Oryza sativa subsp. indica</name>
    <name type="common">Rice</name>
    <dbReference type="NCBI Taxonomy" id="39946"/>
    <lineage>
        <taxon>Eukaryota</taxon>
        <taxon>Viridiplantae</taxon>
        <taxon>Streptophyta</taxon>
        <taxon>Embryophyta</taxon>
        <taxon>Tracheophyta</taxon>
        <taxon>Spermatophyta</taxon>
        <taxon>Magnoliopsida</taxon>
        <taxon>Liliopsida</taxon>
        <taxon>Poales</taxon>
        <taxon>Poaceae</taxon>
        <taxon>BOP clade</taxon>
        <taxon>Oryzoideae</taxon>
        <taxon>Oryzeae</taxon>
        <taxon>Oryzinae</taxon>
        <taxon>Oryza</taxon>
        <taxon>Oryza sativa</taxon>
    </lineage>
</organism>
<feature type="coiled-coil region" evidence="1">
    <location>
        <begin position="319"/>
        <end position="388"/>
    </location>
</feature>
<feature type="compositionally biased region" description="Low complexity" evidence="2">
    <location>
        <begin position="514"/>
        <end position="533"/>
    </location>
</feature>
<feature type="compositionally biased region" description="Low complexity" evidence="2">
    <location>
        <begin position="19"/>
        <end position="38"/>
    </location>
</feature>
<evidence type="ECO:0000256" key="1">
    <source>
        <dbReference type="SAM" id="Coils"/>
    </source>
</evidence>
<name>B8B4K1_ORYSI</name>
<dbReference type="HOGENOM" id="CLU_034512_2_0_1"/>
<dbReference type="PANTHER" id="PTHR34466:SF1">
    <property type="entry name" value="OS06G0609800 PROTEIN"/>
    <property type="match status" value="1"/>
</dbReference>
<accession>B8B4K1</accession>
<feature type="region of interest" description="Disordered" evidence="2">
    <location>
        <begin position="228"/>
        <end position="284"/>
    </location>
</feature>
<dbReference type="STRING" id="39946.B8B4K1"/>
<feature type="compositionally biased region" description="Low complexity" evidence="2">
    <location>
        <begin position="170"/>
        <end position="188"/>
    </location>
</feature>
<feature type="compositionally biased region" description="Basic and acidic residues" evidence="2">
    <location>
        <begin position="407"/>
        <end position="427"/>
    </location>
</feature>
<evidence type="ECO:0000256" key="2">
    <source>
        <dbReference type="SAM" id="MobiDB-lite"/>
    </source>
</evidence>
<gene>
    <name evidence="3" type="ORF">OsI_23673</name>
</gene>
<dbReference type="Proteomes" id="UP000007015">
    <property type="component" value="Chromosome 6"/>
</dbReference>
<evidence type="ECO:0000313" key="4">
    <source>
        <dbReference type="Proteomes" id="UP000007015"/>
    </source>
</evidence>
<feature type="compositionally biased region" description="Polar residues" evidence="2">
    <location>
        <begin position="230"/>
        <end position="262"/>
    </location>
</feature>
<evidence type="ECO:0000313" key="3">
    <source>
        <dbReference type="EMBL" id="EEC80957.1"/>
    </source>
</evidence>
<dbReference type="AlphaFoldDB" id="B8B4K1"/>
<sequence>MAAAAVGAYRSAGRRRDAFAAAAEDAGSATTRGRAAAAGGSGGLLRRSRSLSRFPPPSPSPEDAATPSSRFVNKVRGGGRGGAGLPPEISLDDLADEFFRARAESEDDDDDEEAVVVVRGEESRGRLRFPAPAEKGGGRRSSTARYARETESSRQRGRSVSRPPAERRGGATAVANGGAAAAGRQRYASVDRRASMDRHRWCDSDWSVNPTSTFVFKNDMDISHRYGSRGINTKSSNNSLQNSSFHKTAKVNQSLRKSTSQKDFLHSRDSSSSHSSITDDEFRDSFHSRNQKGIRAVYTLEKDRLSNNEDENALYDVMRKEVRQAVDEIRTQLEKVVTKSEPSEKATSADAQPTQVINELRRSYTSKLEESEMRKQELLAQLAAEEQRGHELTKIVKELLPTPKKNMNSERQPRYRRRSNDRARVSRRLTEEAEQYFEDFLSNVEDTDFSSFDGERSDTSSSRRDVVQNTKIETPITLPKVASPVEADGVVLPWLQWETSNDLQTSPCKPKTQGASTACSTSSRTMSSRGSWSPGDHDSAAGSKDTLLTRFEEAASRRSSCPDNTQRSSFHIDDYMHLRRSHDLLLERWRQKERIGDGGLILCSRSSIM</sequence>
<feature type="region of interest" description="Disordered" evidence="2">
    <location>
        <begin position="1"/>
        <end position="193"/>
    </location>
</feature>
<proteinExistence type="predicted"/>
<keyword evidence="1" id="KW-0175">Coiled coil</keyword>
<feature type="compositionally biased region" description="Acidic residues" evidence="2">
    <location>
        <begin position="105"/>
        <end position="114"/>
    </location>
</feature>
<dbReference type="Gramene" id="BGIOSGA023252-TA">
    <property type="protein sequence ID" value="BGIOSGA023252-PA"/>
    <property type="gene ID" value="BGIOSGA023252"/>
</dbReference>